<feature type="compositionally biased region" description="Polar residues" evidence="6">
    <location>
        <begin position="1107"/>
        <end position="1122"/>
    </location>
</feature>
<gene>
    <name evidence="8" type="primary">ABSGL_13957.1 scaffold 14344</name>
</gene>
<evidence type="ECO:0000256" key="1">
    <source>
        <dbReference type="ARBA" id="ARBA00004496"/>
    </source>
</evidence>
<feature type="compositionally biased region" description="Low complexity" evidence="6">
    <location>
        <begin position="314"/>
        <end position="332"/>
    </location>
</feature>
<dbReference type="InterPro" id="IPR018247">
    <property type="entry name" value="EF_Hand_1_Ca_BS"/>
</dbReference>
<dbReference type="InterPro" id="IPR018808">
    <property type="entry name" value="Muniscin_C"/>
</dbReference>
<feature type="compositionally biased region" description="Polar residues" evidence="6">
    <location>
        <begin position="365"/>
        <end position="384"/>
    </location>
</feature>
<dbReference type="OrthoDB" id="951172at2759"/>
<dbReference type="GO" id="GO:0031267">
    <property type="term" value="F:small GTPase binding"/>
    <property type="evidence" value="ECO:0007669"/>
    <property type="project" value="InterPro"/>
</dbReference>
<dbReference type="InParanoid" id="A0A163KJI9"/>
<feature type="region of interest" description="Disordered" evidence="6">
    <location>
        <begin position="418"/>
        <end position="437"/>
    </location>
</feature>
<evidence type="ECO:0000256" key="6">
    <source>
        <dbReference type="SAM" id="MobiDB-lite"/>
    </source>
</evidence>
<name>A0A163KJI9_ABSGL</name>
<feature type="compositionally biased region" description="Acidic residues" evidence="6">
    <location>
        <begin position="1138"/>
        <end position="1152"/>
    </location>
</feature>
<dbReference type="Pfam" id="PF24987">
    <property type="entry name" value="HEAT_EF3_N"/>
    <property type="match status" value="1"/>
</dbReference>
<dbReference type="SUPFAM" id="SSF103657">
    <property type="entry name" value="BAR/IMD domain-like"/>
    <property type="match status" value="1"/>
</dbReference>
<feature type="compositionally biased region" description="Polar residues" evidence="6">
    <location>
        <begin position="424"/>
        <end position="433"/>
    </location>
</feature>
<dbReference type="EMBL" id="LT554890">
    <property type="protein sequence ID" value="SAM08295.1"/>
    <property type="molecule type" value="Genomic_DNA"/>
</dbReference>
<dbReference type="GO" id="GO:0006606">
    <property type="term" value="P:protein import into nucleus"/>
    <property type="evidence" value="ECO:0007669"/>
    <property type="project" value="InterPro"/>
</dbReference>
<feature type="region of interest" description="Disordered" evidence="6">
    <location>
        <begin position="447"/>
        <end position="510"/>
    </location>
</feature>
<keyword evidence="2" id="KW-0813">Transport</keyword>
<keyword evidence="9" id="KW-1185">Reference proteome</keyword>
<dbReference type="InterPro" id="IPR011989">
    <property type="entry name" value="ARM-like"/>
</dbReference>
<dbReference type="InterPro" id="IPR001060">
    <property type="entry name" value="FCH_dom"/>
</dbReference>
<evidence type="ECO:0000256" key="5">
    <source>
        <dbReference type="ARBA" id="ARBA00022927"/>
    </source>
</evidence>
<accession>A0A163KJI9</accession>
<organism evidence="8">
    <name type="scientific">Absidia glauca</name>
    <name type="common">Pin mould</name>
    <dbReference type="NCBI Taxonomy" id="4829"/>
    <lineage>
        <taxon>Eukaryota</taxon>
        <taxon>Fungi</taxon>
        <taxon>Fungi incertae sedis</taxon>
        <taxon>Mucoromycota</taxon>
        <taxon>Mucoromycotina</taxon>
        <taxon>Mucoromycetes</taxon>
        <taxon>Mucorales</taxon>
        <taxon>Cunninghamellaceae</taxon>
        <taxon>Absidia</taxon>
    </lineage>
</organism>
<feature type="compositionally biased region" description="Low complexity" evidence="6">
    <location>
        <begin position="386"/>
        <end position="400"/>
    </location>
</feature>
<keyword evidence="5" id="KW-0653">Protein transport</keyword>
<feature type="compositionally biased region" description="Polar residues" evidence="6">
    <location>
        <begin position="447"/>
        <end position="463"/>
    </location>
</feature>
<comment type="subcellular location">
    <subcellularLocation>
        <location evidence="1">Cytoplasm</location>
    </subcellularLocation>
</comment>
<dbReference type="PROSITE" id="PS50166">
    <property type="entry name" value="IMPORTIN_B_NT"/>
    <property type="match status" value="1"/>
</dbReference>
<dbReference type="InterPro" id="IPR027267">
    <property type="entry name" value="AH/BAR_dom_sf"/>
</dbReference>
<dbReference type="Pfam" id="PF25574">
    <property type="entry name" value="TPR_IMB1"/>
    <property type="match status" value="1"/>
</dbReference>
<dbReference type="PANTHER" id="PTHR10527">
    <property type="entry name" value="IMPORTIN BETA"/>
    <property type="match status" value="1"/>
</dbReference>
<dbReference type="Pfam" id="PF00611">
    <property type="entry name" value="FCH"/>
    <property type="match status" value="1"/>
</dbReference>
<proteinExistence type="predicted"/>
<sequence>MTETVDSTPYINAFLTERPKDGIDLLQTRLRSALKLNDELADYFKERAAIEDLYAKNLAKLNKKLFVTEKSALGGMLPAWDRIQNELLDTSIIHATFASKMQDDVEKSLRSIIVMDQSYAELRSLDPTFQKLAKDYDDRQGKMIKQKKSLEKSGKRPLDAETKYAELKKQLEATKSDWQQKSPKYIQLFQTVDEQRLLCIKNHLLQFETIQTDQMLKRVQLAGDNLASVSDLSIEREIISFCAQYAADSTMNPTPLTQSTLAAPSTTTMSSSPASPMPTNTTPISMTAPGLVETTSPPPSLLIDTSDDMVQPQSTKSTESYTSSHTTATHAPSLPPVVEDMPGSQPHGKAPSIKSNKKADKQRKFLSTFSMRLKPKSSNSSLFGGQQLSDSPDASPQQPSGKASSFMDNASIYSIQEDPASEPAKQQSSNTLHAPTPTLRKASSFADSFFNQPSSPQKQNDTPSILVDDEGFSIPPPDRSPWIMTTSPTTTSAISGGDDQQDSNDLASMDSGSLYGTSRLKLDIKAEPVVEEDAKSSQVALTRVASMLKETNPSAAKRPRGRRELRSQLVHGNTLTLPEDSTLTTSTDTLSPFAHDDDGPVMPCDPPANRLGLEDEPTLSVRITEVIHAQLRQGEAQRLMVTGEVSLVYQGPTDQPIHFCVKHNGTEVTFLADGIQRWQDTDDGTIYQLSPDKMTEAYSIKYRQDSSSSQLVAPLLVKPMWKCDGDQARLMIKYNQTNEVTMDQVMMLTHVDGNCHSAQSLPPGQWKLESFNKIPDYPCYLAYILIDIPGDSHTRATAGLLLKNTILNHYNNIQLDVLEYVKLSCTKALQRPDPDAGVRKAVASVIAALVTRGQVHNWFDVLPLLVDKLGQTDTIDIDIGLDTLCKICEDATRDLDQEMHGHRPLDFILPSLIRYFGHANDSYRVRAMSATNQFVMLQSVSLFACMDLYLEALFARAHDVNPDVRQELCRSITMLMEAHPHVLQPYMVNILDYMIHSIQDENEHVALEACDFWPICADVEEIQSILVPALPQIIPLLLSHMVYSDMDIMLLGGADDDDGDDDDNQPDNDASAVGSNAYTNLQPYSQRKQLDGLLTTSTSVDNHDSTRTLTTDSNDTPSTAFNPINGADLPNIDGDSYFYDDDDEDDDEDGNIDSDEFYSEWTLRKCCASALESLTSAHSDTVIKLLLPLLNASLFHQHWKIRESGILALGAIAEDGIQDMSPHLPTLIPYLLQSMNDTKVKNNQKRHFTSLLTPPPLYTAISTIDHLLDTWTLLAMDCYPGVRWTVEFMICALDLLSGLIQGLGSIMGPLISQSEPKLLSLLDVCVRDPLTEVLQPTFVLIGDLATSCFEQLEPFLTSFLPDMIDQMLPDYQCLSVCNNAMWSVGEIALRWGNNIEPFIPRLMDRLLPILQQVDLPDSLQENAMVTLGRLGGACPSVMATHLPLFIRPWLLKSMTVHEYGEKESAFLGLCEMLKVNPQAGLNDLDTIMDIISQWQLLPSNLNQEFEAILYGYKKLLPLDNWNQLYASLSPTCQTTLSTRYSL</sequence>
<feature type="region of interest" description="Disordered" evidence="6">
    <location>
        <begin position="1096"/>
        <end position="1152"/>
    </location>
</feature>
<dbReference type="InterPro" id="IPR058584">
    <property type="entry name" value="IMB1_TNPO1-like_TPR"/>
</dbReference>
<feature type="compositionally biased region" description="Acidic residues" evidence="6">
    <location>
        <begin position="1054"/>
        <end position="1066"/>
    </location>
</feature>
<feature type="domain" description="Importin N-terminal" evidence="7">
    <location>
        <begin position="764"/>
        <end position="848"/>
    </location>
</feature>
<evidence type="ECO:0000256" key="2">
    <source>
        <dbReference type="ARBA" id="ARBA00022448"/>
    </source>
</evidence>
<protein>
    <recommendedName>
        <fullName evidence="7">Importin N-terminal domain-containing protein</fullName>
    </recommendedName>
</protein>
<dbReference type="InterPro" id="IPR016024">
    <property type="entry name" value="ARM-type_fold"/>
</dbReference>
<feature type="compositionally biased region" description="Polar residues" evidence="6">
    <location>
        <begin position="483"/>
        <end position="494"/>
    </location>
</feature>
<dbReference type="InterPro" id="IPR001494">
    <property type="entry name" value="Importin-beta_N"/>
</dbReference>
<reference evidence="8" key="1">
    <citation type="submission" date="2016-04" db="EMBL/GenBank/DDBJ databases">
        <authorList>
            <person name="Evans L.H."/>
            <person name="Alamgir A."/>
            <person name="Owens N."/>
            <person name="Weber N.D."/>
            <person name="Virtaneva K."/>
            <person name="Barbian K."/>
            <person name="Babar A."/>
            <person name="Rosenke K."/>
        </authorList>
    </citation>
    <scope>NUCLEOTIDE SEQUENCE [LARGE SCALE GENOMIC DNA]</scope>
    <source>
        <strain evidence="8">CBS 101.48</strain>
    </source>
</reference>
<dbReference type="STRING" id="4829.A0A163KJI9"/>
<evidence type="ECO:0000259" key="7">
    <source>
        <dbReference type="PROSITE" id="PS50166"/>
    </source>
</evidence>
<dbReference type="Proteomes" id="UP000078561">
    <property type="component" value="Unassembled WGS sequence"/>
</dbReference>
<dbReference type="PROSITE" id="PS00018">
    <property type="entry name" value="EF_HAND_1"/>
    <property type="match status" value="1"/>
</dbReference>
<feature type="region of interest" description="Disordered" evidence="6">
    <location>
        <begin position="1054"/>
        <end position="1078"/>
    </location>
</feature>
<dbReference type="SMART" id="SM00055">
    <property type="entry name" value="FCH"/>
    <property type="match status" value="1"/>
</dbReference>
<dbReference type="InterPro" id="IPR040122">
    <property type="entry name" value="Importin_beta"/>
</dbReference>
<evidence type="ECO:0000256" key="4">
    <source>
        <dbReference type="ARBA" id="ARBA00022737"/>
    </source>
</evidence>
<evidence type="ECO:0000256" key="3">
    <source>
        <dbReference type="ARBA" id="ARBA00022490"/>
    </source>
</evidence>
<feature type="compositionally biased region" description="Low complexity" evidence="6">
    <location>
        <begin position="259"/>
        <end position="283"/>
    </location>
</feature>
<keyword evidence="4" id="KW-0677">Repeat</keyword>
<dbReference type="GO" id="GO:0005737">
    <property type="term" value="C:cytoplasm"/>
    <property type="evidence" value="ECO:0007669"/>
    <property type="project" value="UniProtKB-SubCell"/>
</dbReference>
<dbReference type="Pfam" id="PF10291">
    <property type="entry name" value="muHD"/>
    <property type="match status" value="1"/>
</dbReference>
<keyword evidence="3" id="KW-0963">Cytoplasm</keyword>
<evidence type="ECO:0000313" key="8">
    <source>
        <dbReference type="EMBL" id="SAM08295.1"/>
    </source>
</evidence>
<dbReference type="SUPFAM" id="SSF48371">
    <property type="entry name" value="ARM repeat"/>
    <property type="match status" value="1"/>
</dbReference>
<dbReference type="Gene3D" id="1.25.10.10">
    <property type="entry name" value="Leucine-rich Repeat Variant"/>
    <property type="match status" value="3"/>
</dbReference>
<feature type="region of interest" description="Disordered" evidence="6">
    <location>
        <begin position="256"/>
        <end position="406"/>
    </location>
</feature>
<dbReference type="Gene3D" id="1.20.1270.60">
    <property type="entry name" value="Arfaptin homology (AH) domain/BAR domain"/>
    <property type="match status" value="1"/>
</dbReference>
<evidence type="ECO:0000313" key="9">
    <source>
        <dbReference type="Proteomes" id="UP000078561"/>
    </source>
</evidence>